<dbReference type="InterPro" id="IPR006342">
    <property type="entry name" value="FkbM_mtfrase"/>
</dbReference>
<evidence type="ECO:0000313" key="4">
    <source>
        <dbReference type="Proteomes" id="UP000355283"/>
    </source>
</evidence>
<dbReference type="SUPFAM" id="SSF53335">
    <property type="entry name" value="S-adenosyl-L-methionine-dependent methyltransferases"/>
    <property type="match status" value="1"/>
</dbReference>
<sequence length="309" mass="36482">MGKVYGKSVQHYVRHLWTSQLRNPSQLRLVVALLATWIFVQYCTGNWLLTGRAEYATIRDLKEEVQKLKAKVEIHERRFWLDPLEPIFQYRPKFWLGKTDDVDDKDQVTPYFLANFVNASDKDVYDRRIYIDLGLHDFKSSVCWMMQNYPTKFDLVYGFEADAKLHADIHTLASNITECVKGTSAEARGYKTHEVLNTFTFYYNFVGAEDNNKSSPPTRGLSQFVRDIGIKENDFVVLKMDVEGWEYDILSRIMDDGTYKFLDEVFVEVHYNHPEMHPWHWYIFKHSRAEIQALLTRARDLGMFIHPWP</sequence>
<protein>
    <recommendedName>
        <fullName evidence="2">Methyltransferase FkbM domain-containing protein</fullName>
    </recommendedName>
</protein>
<name>A0A4D9CZJ3_9STRA</name>
<feature type="transmembrane region" description="Helical" evidence="1">
    <location>
        <begin position="29"/>
        <end position="49"/>
    </location>
</feature>
<comment type="caution">
    <text evidence="3">The sequence shown here is derived from an EMBL/GenBank/DDBJ whole genome shotgun (WGS) entry which is preliminary data.</text>
</comment>
<proteinExistence type="predicted"/>
<dbReference type="Pfam" id="PF05050">
    <property type="entry name" value="Methyltransf_21"/>
    <property type="match status" value="1"/>
</dbReference>
<dbReference type="InterPro" id="IPR029063">
    <property type="entry name" value="SAM-dependent_MTases_sf"/>
</dbReference>
<keyword evidence="4" id="KW-1185">Reference proteome</keyword>
<dbReference type="EMBL" id="SDOX01000078">
    <property type="protein sequence ID" value="TFJ83043.1"/>
    <property type="molecule type" value="Genomic_DNA"/>
</dbReference>
<feature type="domain" description="Methyltransferase FkbM" evidence="2">
    <location>
        <begin position="176"/>
        <end position="277"/>
    </location>
</feature>
<gene>
    <name evidence="3" type="ORF">NSK_005668</name>
</gene>
<keyword evidence="1" id="KW-0812">Transmembrane</keyword>
<evidence type="ECO:0000259" key="2">
    <source>
        <dbReference type="Pfam" id="PF05050"/>
    </source>
</evidence>
<dbReference type="PANTHER" id="PTHR44843:SF14">
    <property type="entry name" value="METHYLTRANSFERASE TYPE 11 DOMAIN-CONTAINING PROTEIN"/>
    <property type="match status" value="1"/>
</dbReference>
<keyword evidence="1" id="KW-1133">Transmembrane helix</keyword>
<evidence type="ECO:0000256" key="1">
    <source>
        <dbReference type="SAM" id="Phobius"/>
    </source>
</evidence>
<dbReference type="Proteomes" id="UP000355283">
    <property type="component" value="Unassembled WGS sequence"/>
</dbReference>
<accession>A0A4D9CZJ3</accession>
<dbReference type="AlphaFoldDB" id="A0A4D9CZJ3"/>
<reference evidence="3 4" key="1">
    <citation type="submission" date="2019-01" db="EMBL/GenBank/DDBJ databases">
        <title>Nuclear Genome Assembly of the Microalgal Biofuel strain Nannochloropsis salina CCMP1776.</title>
        <authorList>
            <person name="Hovde B."/>
        </authorList>
    </citation>
    <scope>NUCLEOTIDE SEQUENCE [LARGE SCALE GENOMIC DNA]</scope>
    <source>
        <strain evidence="3 4">CCMP1776</strain>
    </source>
</reference>
<organism evidence="3 4">
    <name type="scientific">Nannochloropsis salina CCMP1776</name>
    <dbReference type="NCBI Taxonomy" id="1027361"/>
    <lineage>
        <taxon>Eukaryota</taxon>
        <taxon>Sar</taxon>
        <taxon>Stramenopiles</taxon>
        <taxon>Ochrophyta</taxon>
        <taxon>Eustigmatophyceae</taxon>
        <taxon>Eustigmatales</taxon>
        <taxon>Monodopsidaceae</taxon>
        <taxon>Microchloropsis</taxon>
        <taxon>Microchloropsis salina</taxon>
    </lineage>
</organism>
<keyword evidence="1" id="KW-0472">Membrane</keyword>
<dbReference type="Gene3D" id="3.40.50.150">
    <property type="entry name" value="Vaccinia Virus protein VP39"/>
    <property type="match status" value="1"/>
</dbReference>
<evidence type="ECO:0000313" key="3">
    <source>
        <dbReference type="EMBL" id="TFJ83043.1"/>
    </source>
</evidence>
<dbReference type="OrthoDB" id="184284at2759"/>
<dbReference type="PANTHER" id="PTHR44843">
    <property type="entry name" value="METHYLTRANSFERASE"/>
    <property type="match status" value="1"/>
</dbReference>